<protein>
    <recommendedName>
        <fullName evidence="4">Lipocalin-like domain-containing protein</fullName>
    </recommendedName>
</protein>
<organism evidence="2 3">
    <name type="scientific">Arthrospiribacter ruber</name>
    <dbReference type="NCBI Taxonomy" id="2487934"/>
    <lineage>
        <taxon>Bacteria</taxon>
        <taxon>Pseudomonadati</taxon>
        <taxon>Bacteroidota</taxon>
        <taxon>Cytophagia</taxon>
        <taxon>Cytophagales</taxon>
        <taxon>Cyclobacteriaceae</taxon>
        <taxon>Arthrospiribacter</taxon>
    </lineage>
</organism>
<dbReference type="RefSeq" id="WP_219289686.1">
    <property type="nucleotide sequence ID" value="NZ_RPHB01000005.1"/>
</dbReference>
<sequence>MKTISHIVNFILACLIFASCAEAENVTLMIEKAELEGTFQRISGDNSGPEAEVTILVNEGRWEGNSSKSRYPALCKGSYTNNGNTITFENECMWTADFDWTLILSGTFEVILTDQHMIWEKRSGSGSEQVIDRYTFPKSDQEKVIL</sequence>
<dbReference type="Proteomes" id="UP000727490">
    <property type="component" value="Unassembled WGS sequence"/>
</dbReference>
<evidence type="ECO:0000256" key="1">
    <source>
        <dbReference type="SAM" id="SignalP"/>
    </source>
</evidence>
<feature type="chain" id="PRO_5037001487" description="Lipocalin-like domain-containing protein" evidence="1">
    <location>
        <begin position="24"/>
        <end position="146"/>
    </location>
</feature>
<evidence type="ECO:0000313" key="3">
    <source>
        <dbReference type="Proteomes" id="UP000727490"/>
    </source>
</evidence>
<dbReference type="AlphaFoldDB" id="A0A951IY02"/>
<comment type="caution">
    <text evidence="2">The sequence shown here is derived from an EMBL/GenBank/DDBJ whole genome shotgun (WGS) entry which is preliminary data.</text>
</comment>
<dbReference type="EMBL" id="RPHB01000005">
    <property type="protein sequence ID" value="MBW3468412.1"/>
    <property type="molecule type" value="Genomic_DNA"/>
</dbReference>
<gene>
    <name evidence="2" type="ORF">EGN73_11400</name>
</gene>
<accession>A0A951IY02</accession>
<proteinExistence type="predicted"/>
<keyword evidence="1" id="KW-0732">Signal</keyword>
<keyword evidence="3" id="KW-1185">Reference proteome</keyword>
<evidence type="ECO:0000313" key="2">
    <source>
        <dbReference type="EMBL" id="MBW3468412.1"/>
    </source>
</evidence>
<name>A0A951IY02_9BACT</name>
<feature type="signal peptide" evidence="1">
    <location>
        <begin position="1"/>
        <end position="23"/>
    </location>
</feature>
<evidence type="ECO:0008006" key="4">
    <source>
        <dbReference type="Google" id="ProtNLM"/>
    </source>
</evidence>
<dbReference type="PROSITE" id="PS51257">
    <property type="entry name" value="PROKAR_LIPOPROTEIN"/>
    <property type="match status" value="1"/>
</dbReference>
<reference evidence="2 3" key="1">
    <citation type="journal article" date="2020" name="Syst. Appl. Microbiol.">
        <title>Arthrospiribacter ruber gen. nov., sp. nov., a novel bacterium isolated from Arthrospira cultures.</title>
        <authorList>
            <person name="Waleron M."/>
            <person name="Misztak A."/>
            <person name="Waleron M.M."/>
            <person name="Furmaniak M."/>
            <person name="Mrozik A."/>
            <person name="Waleron K."/>
        </authorList>
    </citation>
    <scope>NUCLEOTIDE SEQUENCE [LARGE SCALE GENOMIC DNA]</scope>
    <source>
        <strain evidence="2 3">DPMB0001</strain>
    </source>
</reference>